<feature type="domain" description="Transcobalamin-like C-terminal" evidence="2">
    <location>
        <begin position="127"/>
        <end position="202"/>
    </location>
</feature>
<evidence type="ECO:0000313" key="3">
    <source>
        <dbReference type="EMBL" id="RLE53859.1"/>
    </source>
</evidence>
<comment type="caution">
    <text evidence="3">The sequence shown here is derived from an EMBL/GenBank/DDBJ whole genome shotgun (WGS) entry which is preliminary data.</text>
</comment>
<accession>A0A497F3F9</accession>
<dbReference type="Proteomes" id="UP000269499">
    <property type="component" value="Unassembled WGS sequence"/>
</dbReference>
<dbReference type="EMBL" id="QMRA01000048">
    <property type="protein sequence ID" value="RLE53859.1"/>
    <property type="molecule type" value="Genomic_DNA"/>
</dbReference>
<name>A0A497F3F9_9CREN</name>
<evidence type="ECO:0000259" key="2">
    <source>
        <dbReference type="Pfam" id="PF14478"/>
    </source>
</evidence>
<keyword evidence="1" id="KW-0472">Membrane</keyword>
<reference evidence="3 4" key="1">
    <citation type="submission" date="2018-06" db="EMBL/GenBank/DDBJ databases">
        <title>Extensive metabolic versatility and redundancy in microbially diverse, dynamic hydrothermal sediments.</title>
        <authorList>
            <person name="Dombrowski N."/>
            <person name="Teske A."/>
            <person name="Baker B.J."/>
        </authorList>
    </citation>
    <scope>NUCLEOTIDE SEQUENCE [LARGE SCALE GENOMIC DNA]</scope>
    <source>
        <strain evidence="3">B20_G2</strain>
    </source>
</reference>
<evidence type="ECO:0000256" key="1">
    <source>
        <dbReference type="SAM" id="Phobius"/>
    </source>
</evidence>
<dbReference type="Gene3D" id="2.170.130.30">
    <property type="match status" value="1"/>
</dbReference>
<keyword evidence="1" id="KW-0812">Transmembrane</keyword>
<gene>
    <name evidence="3" type="ORF">DRJ26_02800</name>
</gene>
<dbReference type="InterPro" id="IPR027954">
    <property type="entry name" value="Transcobalamin-like_C"/>
</dbReference>
<organism evidence="3 4">
    <name type="scientific">Thermoproteota archaeon</name>
    <dbReference type="NCBI Taxonomy" id="2056631"/>
    <lineage>
        <taxon>Archaea</taxon>
        <taxon>Thermoproteota</taxon>
    </lineage>
</organism>
<feature type="transmembrane region" description="Helical" evidence="1">
    <location>
        <begin position="12"/>
        <end position="35"/>
    </location>
</feature>
<dbReference type="Pfam" id="PF14478">
    <property type="entry name" value="DUF4430"/>
    <property type="match status" value="1"/>
</dbReference>
<keyword evidence="1" id="KW-1133">Transmembrane helix</keyword>
<proteinExistence type="predicted"/>
<sequence>MVWVVVLSKAKYPWIVAGLILVWAIVATIAAAYYYNKCEELGRMYFDASKTLGKINVKLNELVDGLMEALENATLSGAFGVSSKIEDCMDIVREMCDVAGGTIKVNIGIDYGNGSRVWFNFTEIKLGETLLDATLKVAKVDYTTYPFGVFVNSIEGVANDPEKLMFWIWWYWDSDANQWKLGPVGCDKYVLSDGLTVIWCYESTAVWPPSPP</sequence>
<dbReference type="AlphaFoldDB" id="A0A497F3F9"/>
<protein>
    <recommendedName>
        <fullName evidence="2">Transcobalamin-like C-terminal domain-containing protein</fullName>
    </recommendedName>
</protein>
<evidence type="ECO:0000313" key="4">
    <source>
        <dbReference type="Proteomes" id="UP000269499"/>
    </source>
</evidence>